<dbReference type="AlphaFoldDB" id="A0A7J8FI10"/>
<protein>
    <submittedName>
        <fullName evidence="2">Uncharacterized protein</fullName>
    </submittedName>
</protein>
<feature type="compositionally biased region" description="Basic and acidic residues" evidence="1">
    <location>
        <begin position="109"/>
        <end position="119"/>
    </location>
</feature>
<organism evidence="2 3">
    <name type="scientific">Rousettus aegyptiacus</name>
    <name type="common">Egyptian fruit bat</name>
    <name type="synonym">Pteropus aegyptiacus</name>
    <dbReference type="NCBI Taxonomy" id="9407"/>
    <lineage>
        <taxon>Eukaryota</taxon>
        <taxon>Metazoa</taxon>
        <taxon>Chordata</taxon>
        <taxon>Craniata</taxon>
        <taxon>Vertebrata</taxon>
        <taxon>Euteleostomi</taxon>
        <taxon>Mammalia</taxon>
        <taxon>Eutheria</taxon>
        <taxon>Laurasiatheria</taxon>
        <taxon>Chiroptera</taxon>
        <taxon>Yinpterochiroptera</taxon>
        <taxon>Pteropodoidea</taxon>
        <taxon>Pteropodidae</taxon>
        <taxon>Rousettinae</taxon>
        <taxon>Rousettus</taxon>
    </lineage>
</organism>
<keyword evidence="3" id="KW-1185">Reference proteome</keyword>
<dbReference type="Proteomes" id="UP000593571">
    <property type="component" value="Unassembled WGS sequence"/>
</dbReference>
<evidence type="ECO:0000313" key="2">
    <source>
        <dbReference type="EMBL" id="KAF6447367.1"/>
    </source>
</evidence>
<gene>
    <name evidence="2" type="ORF">HJG63_011829</name>
</gene>
<dbReference type="EMBL" id="JACASE010000007">
    <property type="protein sequence ID" value="KAF6447367.1"/>
    <property type="molecule type" value="Genomic_DNA"/>
</dbReference>
<proteinExistence type="predicted"/>
<reference evidence="2 3" key="1">
    <citation type="journal article" date="2020" name="Nature">
        <title>Six reference-quality genomes reveal evolution of bat adaptations.</title>
        <authorList>
            <person name="Jebb D."/>
            <person name="Huang Z."/>
            <person name="Pippel M."/>
            <person name="Hughes G.M."/>
            <person name="Lavrichenko K."/>
            <person name="Devanna P."/>
            <person name="Winkler S."/>
            <person name="Jermiin L.S."/>
            <person name="Skirmuntt E.C."/>
            <person name="Katzourakis A."/>
            <person name="Burkitt-Gray L."/>
            <person name="Ray D.A."/>
            <person name="Sullivan K.A.M."/>
            <person name="Roscito J.G."/>
            <person name="Kirilenko B.M."/>
            <person name="Davalos L.M."/>
            <person name="Corthals A.P."/>
            <person name="Power M.L."/>
            <person name="Jones G."/>
            <person name="Ransome R.D."/>
            <person name="Dechmann D.K.N."/>
            <person name="Locatelli A.G."/>
            <person name="Puechmaille S.J."/>
            <person name="Fedrigo O."/>
            <person name="Jarvis E.D."/>
            <person name="Hiller M."/>
            <person name="Vernes S.C."/>
            <person name="Myers E.W."/>
            <person name="Teeling E.C."/>
        </authorList>
    </citation>
    <scope>NUCLEOTIDE SEQUENCE [LARGE SCALE GENOMIC DNA]</scope>
    <source>
        <strain evidence="2">MRouAeg1</strain>
        <tissue evidence="2">Muscle</tissue>
    </source>
</reference>
<feature type="compositionally biased region" description="Pro residues" evidence="1">
    <location>
        <begin position="85"/>
        <end position="95"/>
    </location>
</feature>
<evidence type="ECO:0000256" key="1">
    <source>
        <dbReference type="SAM" id="MobiDB-lite"/>
    </source>
</evidence>
<accession>A0A7J8FI10</accession>
<evidence type="ECO:0000313" key="3">
    <source>
        <dbReference type="Proteomes" id="UP000593571"/>
    </source>
</evidence>
<name>A0A7J8FI10_ROUAE</name>
<feature type="region of interest" description="Disordered" evidence="1">
    <location>
        <begin position="83"/>
        <end position="125"/>
    </location>
</feature>
<sequence length="185" mass="19388">MGKCGRSDNVTAVTKSERPRDSCLLSGVCAVIIRPNHLKGSRLGTGLHQAILRTYSVPGTDSRRGGLSLEKQLAVRPFWAGEPLPATPLPRPPPGASLLRLGGGPAHQKRGEARLDSRSSHPPVLNPAPLIPPSGGRCSGCVCVSVHGSPGPGPRCWKRHSVCPSCLLAWLGPEEGGGRAWALRG</sequence>
<comment type="caution">
    <text evidence="2">The sequence shown here is derived from an EMBL/GenBank/DDBJ whole genome shotgun (WGS) entry which is preliminary data.</text>
</comment>